<feature type="transmembrane region" description="Helical" evidence="1">
    <location>
        <begin position="32"/>
        <end position="51"/>
    </location>
</feature>
<evidence type="ECO:0000313" key="2">
    <source>
        <dbReference type="EMBL" id="KAL3719717.1"/>
    </source>
</evidence>
<dbReference type="EMBL" id="JBJKBG010000010">
    <property type="protein sequence ID" value="KAL3719717.1"/>
    <property type="molecule type" value="Genomic_DNA"/>
</dbReference>
<keyword evidence="1" id="KW-0472">Membrane</keyword>
<keyword evidence="3" id="KW-1185">Reference proteome</keyword>
<accession>A0ABD3IXC4</accession>
<sequence>MLTEETLFSMSQEELETVARHLRASIRGFWPLLRQWAGLHVVLACVLVFVSPSELHCLVAWKAVALVFMIAGLHLVNFVMLMLRLMQRYAELEAVEVLLRRPLVAVEGGAGRRGGRSKRALYATLAMGHFVIFTVSTAWISRLLACPDR</sequence>
<evidence type="ECO:0000313" key="3">
    <source>
        <dbReference type="Proteomes" id="UP001634007"/>
    </source>
</evidence>
<dbReference type="Proteomes" id="UP001634007">
    <property type="component" value="Unassembled WGS sequence"/>
</dbReference>
<comment type="caution">
    <text evidence="2">The sequence shown here is derived from an EMBL/GenBank/DDBJ whole genome shotgun (WGS) entry which is preliminary data.</text>
</comment>
<organism evidence="2 3">
    <name type="scientific">Eucalyptus globulus</name>
    <name type="common">Tasmanian blue gum</name>
    <dbReference type="NCBI Taxonomy" id="34317"/>
    <lineage>
        <taxon>Eukaryota</taxon>
        <taxon>Viridiplantae</taxon>
        <taxon>Streptophyta</taxon>
        <taxon>Embryophyta</taxon>
        <taxon>Tracheophyta</taxon>
        <taxon>Spermatophyta</taxon>
        <taxon>Magnoliopsida</taxon>
        <taxon>eudicotyledons</taxon>
        <taxon>Gunneridae</taxon>
        <taxon>Pentapetalae</taxon>
        <taxon>rosids</taxon>
        <taxon>malvids</taxon>
        <taxon>Myrtales</taxon>
        <taxon>Myrtaceae</taxon>
        <taxon>Myrtoideae</taxon>
        <taxon>Eucalypteae</taxon>
        <taxon>Eucalyptus</taxon>
    </lineage>
</organism>
<reference evidence="2 3" key="1">
    <citation type="submission" date="2024-11" db="EMBL/GenBank/DDBJ databases">
        <title>Chromosome-level genome assembly of Eucalyptus globulus Labill. provides insights into its genome evolution.</title>
        <authorList>
            <person name="Li X."/>
        </authorList>
    </citation>
    <scope>NUCLEOTIDE SEQUENCE [LARGE SCALE GENOMIC DNA]</scope>
    <source>
        <strain evidence="2">CL2024</strain>
        <tissue evidence="2">Fresh tender leaves</tissue>
    </source>
</reference>
<protein>
    <submittedName>
        <fullName evidence="2">Uncharacterized protein</fullName>
    </submittedName>
</protein>
<feature type="transmembrane region" description="Helical" evidence="1">
    <location>
        <begin position="63"/>
        <end position="83"/>
    </location>
</feature>
<gene>
    <name evidence="2" type="ORF">ACJRO7_004663</name>
</gene>
<keyword evidence="1" id="KW-1133">Transmembrane helix</keyword>
<proteinExistence type="predicted"/>
<feature type="transmembrane region" description="Helical" evidence="1">
    <location>
        <begin position="120"/>
        <end position="140"/>
    </location>
</feature>
<keyword evidence="1" id="KW-0812">Transmembrane</keyword>
<name>A0ABD3IXC4_EUCGL</name>
<dbReference type="AlphaFoldDB" id="A0ABD3IXC4"/>
<evidence type="ECO:0000256" key="1">
    <source>
        <dbReference type="SAM" id="Phobius"/>
    </source>
</evidence>